<dbReference type="InterPro" id="IPR006073">
    <property type="entry name" value="GTP-bd"/>
</dbReference>
<organism evidence="3 4">
    <name type="scientific">Collybia nuda</name>
    <dbReference type="NCBI Taxonomy" id="64659"/>
    <lineage>
        <taxon>Eukaryota</taxon>
        <taxon>Fungi</taxon>
        <taxon>Dikarya</taxon>
        <taxon>Basidiomycota</taxon>
        <taxon>Agaricomycotina</taxon>
        <taxon>Agaricomycetes</taxon>
        <taxon>Agaricomycetidae</taxon>
        <taxon>Agaricales</taxon>
        <taxon>Tricholomatineae</taxon>
        <taxon>Clitocybaceae</taxon>
        <taxon>Collybia</taxon>
    </lineage>
</organism>
<comment type="caution">
    <text evidence="3">The sequence shown here is derived from an EMBL/GenBank/DDBJ whole genome shotgun (WGS) entry which is preliminary data.</text>
</comment>
<protein>
    <recommendedName>
        <fullName evidence="2">G domain-containing protein</fullName>
    </recommendedName>
</protein>
<feature type="region of interest" description="Disordered" evidence="1">
    <location>
        <begin position="205"/>
        <end position="224"/>
    </location>
</feature>
<gene>
    <name evidence="3" type="ORF">BDZ94DRAFT_1269648</name>
</gene>
<dbReference type="Gene3D" id="3.40.50.300">
    <property type="entry name" value="P-loop containing nucleotide triphosphate hydrolases"/>
    <property type="match status" value="2"/>
</dbReference>
<evidence type="ECO:0000256" key="1">
    <source>
        <dbReference type="SAM" id="MobiDB-lite"/>
    </source>
</evidence>
<dbReference type="Proteomes" id="UP000807353">
    <property type="component" value="Unassembled WGS sequence"/>
</dbReference>
<feature type="domain" description="G" evidence="2">
    <location>
        <begin position="361"/>
        <end position="427"/>
    </location>
</feature>
<proteinExistence type="predicted"/>
<name>A0A9P5Y029_9AGAR</name>
<dbReference type="OrthoDB" id="8954335at2759"/>
<keyword evidence="4" id="KW-1185">Reference proteome</keyword>
<evidence type="ECO:0000313" key="4">
    <source>
        <dbReference type="Proteomes" id="UP000807353"/>
    </source>
</evidence>
<dbReference type="InterPro" id="IPR027417">
    <property type="entry name" value="P-loop_NTPase"/>
</dbReference>
<dbReference type="EMBL" id="MU150329">
    <property type="protein sequence ID" value="KAF9458836.1"/>
    <property type="molecule type" value="Genomic_DNA"/>
</dbReference>
<evidence type="ECO:0000259" key="2">
    <source>
        <dbReference type="Pfam" id="PF01926"/>
    </source>
</evidence>
<dbReference type="GO" id="GO:0005525">
    <property type="term" value="F:GTP binding"/>
    <property type="evidence" value="ECO:0007669"/>
    <property type="project" value="InterPro"/>
</dbReference>
<accession>A0A9P5Y029</accession>
<dbReference type="SUPFAM" id="SSF52540">
    <property type="entry name" value="P-loop containing nucleoside triphosphate hydrolases"/>
    <property type="match status" value="2"/>
</dbReference>
<sequence length="530" mass="59311">MALLSNGTKIGPDDYIILVIGASGSGKSTFIDIASSRKEKRATDSLEPNKSKMQTIRISHPDPSVESSYILVEAPGIDEAEGRPAIQEWLKDMQKKDVELSAIIYLQPISDGRVPVSPLNNLRQFSKLCNDDNIVLVTTMWGDLGEDVDERRHIELASLLQHGTPIKRFENTPLSAWTIIDKAVCGDDEATLFMDDISDLASQLGESSDEFESQTEGSEDSHCSDWTYVNERTSEKHEKHLVRAKLFDAEFNRSSPFSEGGKPLHIMLQMLIRRWEKTFRNLWDAVHRGDDSLIGKLKSMLEMLGQKIVKIFRKLEKRHVMLGRSLRMILTFCKEDYIRLPGTHQSICERDMSNDDSEIFIAVLGHGGSGKSQFINYMTGSNLEVFDEGANCARPVQLGDAFEWCGRTVTLIDTPGLDVSNGFNIMRGIFNILQSPQGKKMDGIIYLLPIFPGIPKAIPDIVPRLTKSLCEINDLKKLIIIRTWDEGVAQSNEEAVDGATIVDYPNFNQEIAPEVLRSEILDPILGARNG</sequence>
<dbReference type="AlphaFoldDB" id="A0A9P5Y029"/>
<reference evidence="3" key="1">
    <citation type="submission" date="2020-11" db="EMBL/GenBank/DDBJ databases">
        <authorList>
            <consortium name="DOE Joint Genome Institute"/>
            <person name="Ahrendt S."/>
            <person name="Riley R."/>
            <person name="Andreopoulos W."/>
            <person name="Labutti K."/>
            <person name="Pangilinan J."/>
            <person name="Ruiz-Duenas F.J."/>
            <person name="Barrasa J.M."/>
            <person name="Sanchez-Garcia M."/>
            <person name="Camarero S."/>
            <person name="Miyauchi S."/>
            <person name="Serrano A."/>
            <person name="Linde D."/>
            <person name="Babiker R."/>
            <person name="Drula E."/>
            <person name="Ayuso-Fernandez I."/>
            <person name="Pacheco R."/>
            <person name="Padilla G."/>
            <person name="Ferreira P."/>
            <person name="Barriuso J."/>
            <person name="Kellner H."/>
            <person name="Castanera R."/>
            <person name="Alfaro M."/>
            <person name="Ramirez L."/>
            <person name="Pisabarro A.G."/>
            <person name="Kuo A."/>
            <person name="Tritt A."/>
            <person name="Lipzen A."/>
            <person name="He G."/>
            <person name="Yan M."/>
            <person name="Ng V."/>
            <person name="Cullen D."/>
            <person name="Martin F."/>
            <person name="Rosso M.-N."/>
            <person name="Henrissat B."/>
            <person name="Hibbett D."/>
            <person name="Martinez A.T."/>
            <person name="Grigoriev I.V."/>
        </authorList>
    </citation>
    <scope>NUCLEOTIDE SEQUENCE</scope>
    <source>
        <strain evidence="3">CBS 247.69</strain>
    </source>
</reference>
<evidence type="ECO:0000313" key="3">
    <source>
        <dbReference type="EMBL" id="KAF9458836.1"/>
    </source>
</evidence>
<dbReference type="CDD" id="cd00882">
    <property type="entry name" value="Ras_like_GTPase"/>
    <property type="match status" value="1"/>
</dbReference>
<dbReference type="Pfam" id="PF01926">
    <property type="entry name" value="MMR_HSR1"/>
    <property type="match status" value="1"/>
</dbReference>